<dbReference type="AlphaFoldDB" id="A0A917CUF7"/>
<dbReference type="InterPro" id="IPR036390">
    <property type="entry name" value="WH_DNA-bd_sf"/>
</dbReference>
<dbReference type="InterPro" id="IPR011711">
    <property type="entry name" value="GntR_C"/>
</dbReference>
<dbReference type="SMART" id="SM00345">
    <property type="entry name" value="HTH_GNTR"/>
    <property type="match status" value="1"/>
</dbReference>
<dbReference type="GO" id="GO:0003677">
    <property type="term" value="F:DNA binding"/>
    <property type="evidence" value="ECO:0007669"/>
    <property type="project" value="UniProtKB-KW"/>
</dbReference>
<reference evidence="5" key="1">
    <citation type="journal article" date="2014" name="Int. J. Syst. Evol. Microbiol.">
        <title>Complete genome sequence of Corynebacterium casei LMG S-19264T (=DSM 44701T), isolated from a smear-ripened cheese.</title>
        <authorList>
            <consortium name="US DOE Joint Genome Institute (JGI-PGF)"/>
            <person name="Walter F."/>
            <person name="Albersmeier A."/>
            <person name="Kalinowski J."/>
            <person name="Ruckert C."/>
        </authorList>
    </citation>
    <scope>NUCLEOTIDE SEQUENCE</scope>
    <source>
        <strain evidence="5">CCM 7905</strain>
    </source>
</reference>
<dbReference type="SUPFAM" id="SSF46785">
    <property type="entry name" value="Winged helix' DNA-binding domain"/>
    <property type="match status" value="1"/>
</dbReference>
<evidence type="ECO:0000313" key="5">
    <source>
        <dbReference type="EMBL" id="GGF99991.1"/>
    </source>
</evidence>
<dbReference type="Pfam" id="PF00392">
    <property type="entry name" value="GntR"/>
    <property type="match status" value="1"/>
</dbReference>
<dbReference type="Pfam" id="PF07729">
    <property type="entry name" value="FCD"/>
    <property type="match status" value="1"/>
</dbReference>
<organism evidence="5 6">
    <name type="scientific">Rhodococcoides trifolii</name>
    <dbReference type="NCBI Taxonomy" id="908250"/>
    <lineage>
        <taxon>Bacteria</taxon>
        <taxon>Bacillati</taxon>
        <taxon>Actinomycetota</taxon>
        <taxon>Actinomycetes</taxon>
        <taxon>Mycobacteriales</taxon>
        <taxon>Nocardiaceae</taxon>
        <taxon>Rhodococcoides</taxon>
    </lineage>
</organism>
<evidence type="ECO:0000259" key="4">
    <source>
        <dbReference type="PROSITE" id="PS50949"/>
    </source>
</evidence>
<keyword evidence="1" id="KW-0805">Transcription regulation</keyword>
<dbReference type="EMBL" id="BMCU01000001">
    <property type="protein sequence ID" value="GGF99991.1"/>
    <property type="molecule type" value="Genomic_DNA"/>
</dbReference>
<proteinExistence type="predicted"/>
<keyword evidence="2" id="KW-0238">DNA-binding</keyword>
<comment type="caution">
    <text evidence="5">The sequence shown here is derived from an EMBL/GenBank/DDBJ whole genome shotgun (WGS) entry which is preliminary data.</text>
</comment>
<feature type="domain" description="HTH gntR-type" evidence="4">
    <location>
        <begin position="19"/>
        <end position="86"/>
    </location>
</feature>
<evidence type="ECO:0000313" key="6">
    <source>
        <dbReference type="Proteomes" id="UP000654257"/>
    </source>
</evidence>
<dbReference type="Gene3D" id="1.10.10.10">
    <property type="entry name" value="Winged helix-like DNA-binding domain superfamily/Winged helix DNA-binding domain"/>
    <property type="match status" value="1"/>
</dbReference>
<protein>
    <submittedName>
        <fullName evidence="5">GntR family transcriptional regulator</fullName>
    </submittedName>
</protein>
<accession>A0A917CUF7</accession>
<evidence type="ECO:0000256" key="3">
    <source>
        <dbReference type="ARBA" id="ARBA00023163"/>
    </source>
</evidence>
<dbReference type="PANTHER" id="PTHR43537">
    <property type="entry name" value="TRANSCRIPTIONAL REGULATOR, GNTR FAMILY"/>
    <property type="match status" value="1"/>
</dbReference>
<dbReference type="GO" id="GO:0003700">
    <property type="term" value="F:DNA-binding transcription factor activity"/>
    <property type="evidence" value="ECO:0007669"/>
    <property type="project" value="InterPro"/>
</dbReference>
<dbReference type="RefSeq" id="WP_229745799.1">
    <property type="nucleotide sequence ID" value="NZ_BMCU01000001.1"/>
</dbReference>
<dbReference type="Proteomes" id="UP000654257">
    <property type="component" value="Unassembled WGS sequence"/>
</dbReference>
<dbReference type="InterPro" id="IPR036388">
    <property type="entry name" value="WH-like_DNA-bd_sf"/>
</dbReference>
<evidence type="ECO:0000256" key="2">
    <source>
        <dbReference type="ARBA" id="ARBA00023125"/>
    </source>
</evidence>
<reference evidence="5" key="2">
    <citation type="submission" date="2020-09" db="EMBL/GenBank/DDBJ databases">
        <authorList>
            <person name="Sun Q."/>
            <person name="Sedlacek I."/>
        </authorList>
    </citation>
    <scope>NUCLEOTIDE SEQUENCE</scope>
    <source>
        <strain evidence="5">CCM 7905</strain>
    </source>
</reference>
<dbReference type="InterPro" id="IPR000524">
    <property type="entry name" value="Tscrpt_reg_HTH_GntR"/>
</dbReference>
<dbReference type="PROSITE" id="PS50949">
    <property type="entry name" value="HTH_GNTR"/>
    <property type="match status" value="1"/>
</dbReference>
<keyword evidence="6" id="KW-1185">Reference proteome</keyword>
<dbReference type="PRINTS" id="PR00035">
    <property type="entry name" value="HTHGNTR"/>
</dbReference>
<dbReference type="SUPFAM" id="SSF48008">
    <property type="entry name" value="GntR ligand-binding domain-like"/>
    <property type="match status" value="1"/>
</dbReference>
<dbReference type="SMART" id="SM00895">
    <property type="entry name" value="FCD"/>
    <property type="match status" value="1"/>
</dbReference>
<dbReference type="InterPro" id="IPR008920">
    <property type="entry name" value="TF_FadR/GntR_C"/>
</dbReference>
<name>A0A917CUF7_9NOCA</name>
<dbReference type="CDD" id="cd07377">
    <property type="entry name" value="WHTH_GntR"/>
    <property type="match status" value="1"/>
</dbReference>
<keyword evidence="3" id="KW-0804">Transcription</keyword>
<gene>
    <name evidence="5" type="ORF">GCM10007304_12410</name>
</gene>
<sequence>MNTDAELELPAIRRDASRARTSDLVFDELMAAIRDLRLAPGRELSESALTSRFGVSRTPVREALARLVSAGLVHVIPQVGTQVARISAAGVLESQFVREHLELGAFEAACARDGVTTDRLEYLLDEQNTAFQAGDDEMFFASDEQLHRTIFELAGFPGAWEVCQSSKVDLDRLRRLTLPERDTTRDLIAEHTAIVDALRDGRASDGRDTICVHLRRAAAELPRLRREHPHYFQA</sequence>
<evidence type="ECO:0000256" key="1">
    <source>
        <dbReference type="ARBA" id="ARBA00023015"/>
    </source>
</evidence>
<dbReference type="PANTHER" id="PTHR43537:SF45">
    <property type="entry name" value="GNTR FAMILY REGULATORY PROTEIN"/>
    <property type="match status" value="1"/>
</dbReference>
<dbReference type="Gene3D" id="1.20.120.530">
    <property type="entry name" value="GntR ligand-binding domain-like"/>
    <property type="match status" value="1"/>
</dbReference>